<name>A0A345PG45_9BACI</name>
<feature type="transmembrane region" description="Helical" evidence="1">
    <location>
        <begin position="6"/>
        <end position="21"/>
    </location>
</feature>
<keyword evidence="1" id="KW-1133">Transmembrane helix</keyword>
<protein>
    <recommendedName>
        <fullName evidence="6">Membrane protein YlbC</fullName>
    </recommendedName>
</protein>
<feature type="domain" description="CAP-associated" evidence="3">
    <location>
        <begin position="71"/>
        <end position="211"/>
    </location>
</feature>
<evidence type="ECO:0008006" key="6">
    <source>
        <dbReference type="Google" id="ProtNLM"/>
    </source>
</evidence>
<keyword evidence="5" id="KW-1185">Reference proteome</keyword>
<reference evidence="5" key="1">
    <citation type="submission" date="2017-11" db="EMBL/GenBank/DDBJ databases">
        <authorList>
            <person name="Zhu W."/>
        </authorList>
    </citation>
    <scope>NUCLEOTIDE SEQUENCE [LARGE SCALE GENOMIC DNA]</scope>
    <source>
        <strain evidence="5">160</strain>
    </source>
</reference>
<organism evidence="4 5">
    <name type="scientific">Oceanobacillus zhaokaii</name>
    <dbReference type="NCBI Taxonomy" id="2052660"/>
    <lineage>
        <taxon>Bacteria</taxon>
        <taxon>Bacillati</taxon>
        <taxon>Bacillota</taxon>
        <taxon>Bacilli</taxon>
        <taxon>Bacillales</taxon>
        <taxon>Bacillaceae</taxon>
        <taxon>Oceanobacillus</taxon>
    </lineage>
</organism>
<dbReference type="CDD" id="cd05379">
    <property type="entry name" value="CAP_bacterial"/>
    <property type="match status" value="1"/>
</dbReference>
<dbReference type="PANTHER" id="PTHR31157">
    <property type="entry name" value="SCP DOMAIN-CONTAINING PROTEIN"/>
    <property type="match status" value="1"/>
</dbReference>
<feature type="domain" description="SCP" evidence="2">
    <location>
        <begin position="243"/>
        <end position="352"/>
    </location>
</feature>
<sequence length="358" mass="40995">MKFIRSLIFITIIAFIAFYILEEKNMSPNVAIDSIVSEVKEKSNMLENKSAPKDEGKQSKLPIEGDLFGWIGRSSEQLIEIYGEPIRRDASAYGYEWWVYTDSQLEYIQFGIENNQIETVYATGSSLKDERASIGQSFTSLDEQFTFENEVSFNEGLSSYTFKLTNEERNMRPLVKLGDHLFAQFYFDTFTNKLSSIRVLTAGILLKHRPYQIQYRGDLPEGSTLTEEEWANVESGMEQQVFDITNVFRNQQGLKSLLWEDPVAQVAFRHSKDMEENNYFSHDSLNGNGLKERLAVEDVFYSAAGENIAAGYTDAPAAMEGWLNSEGHREALFKKEYTHLGVGVYKLYYTQNFLAKPL</sequence>
<dbReference type="KEGG" id="ocn:CUC15_08615"/>
<dbReference type="Proteomes" id="UP000253908">
    <property type="component" value="Chromosome"/>
</dbReference>
<keyword evidence="1" id="KW-0812">Transmembrane</keyword>
<evidence type="ECO:0000256" key="1">
    <source>
        <dbReference type="SAM" id="Phobius"/>
    </source>
</evidence>
<dbReference type="Pfam" id="PF14504">
    <property type="entry name" value="CAP_assoc_N"/>
    <property type="match status" value="1"/>
</dbReference>
<dbReference type="RefSeq" id="WP_114916269.1">
    <property type="nucleotide sequence ID" value="NZ_CP024848.1"/>
</dbReference>
<dbReference type="SUPFAM" id="SSF55797">
    <property type="entry name" value="PR-1-like"/>
    <property type="match status" value="1"/>
</dbReference>
<dbReference type="InterPro" id="IPR029410">
    <property type="entry name" value="CAP_assoc"/>
</dbReference>
<evidence type="ECO:0000259" key="2">
    <source>
        <dbReference type="Pfam" id="PF00188"/>
    </source>
</evidence>
<evidence type="ECO:0000313" key="4">
    <source>
        <dbReference type="EMBL" id="AXI08975.1"/>
    </source>
</evidence>
<dbReference type="AlphaFoldDB" id="A0A345PG45"/>
<evidence type="ECO:0000313" key="5">
    <source>
        <dbReference type="Proteomes" id="UP000253908"/>
    </source>
</evidence>
<dbReference type="EMBL" id="CP024848">
    <property type="protein sequence ID" value="AXI08975.1"/>
    <property type="molecule type" value="Genomic_DNA"/>
</dbReference>
<dbReference type="Gene3D" id="3.40.33.10">
    <property type="entry name" value="CAP"/>
    <property type="match status" value="1"/>
</dbReference>
<gene>
    <name evidence="4" type="ORF">CUC15_08615</name>
</gene>
<accession>A0A345PG45</accession>
<dbReference type="InterPro" id="IPR014044">
    <property type="entry name" value="CAP_dom"/>
</dbReference>
<dbReference type="InterPro" id="IPR035940">
    <property type="entry name" value="CAP_sf"/>
</dbReference>
<evidence type="ECO:0000259" key="3">
    <source>
        <dbReference type="Pfam" id="PF14504"/>
    </source>
</evidence>
<dbReference type="OrthoDB" id="9783944at2"/>
<dbReference type="PANTHER" id="PTHR31157:SF26">
    <property type="entry name" value="SCP-LIKE EXTRACELLULAR PROTEIN"/>
    <property type="match status" value="1"/>
</dbReference>
<keyword evidence="1" id="KW-0472">Membrane</keyword>
<dbReference type="Pfam" id="PF00188">
    <property type="entry name" value="CAP"/>
    <property type="match status" value="1"/>
</dbReference>
<proteinExistence type="predicted"/>